<evidence type="ECO:0000313" key="2">
    <source>
        <dbReference type="EMBL" id="MBC2604838.1"/>
    </source>
</evidence>
<feature type="transmembrane region" description="Helical" evidence="1">
    <location>
        <begin position="91"/>
        <end position="109"/>
    </location>
</feature>
<organism evidence="2 3">
    <name type="scientific">Pelagicoccus albus</name>
    <dbReference type="NCBI Taxonomy" id="415222"/>
    <lineage>
        <taxon>Bacteria</taxon>
        <taxon>Pseudomonadati</taxon>
        <taxon>Verrucomicrobiota</taxon>
        <taxon>Opitutia</taxon>
        <taxon>Puniceicoccales</taxon>
        <taxon>Pelagicoccaceae</taxon>
        <taxon>Pelagicoccus</taxon>
    </lineage>
</organism>
<dbReference type="RefSeq" id="WP_185658734.1">
    <property type="nucleotide sequence ID" value="NZ_CAWPOO010000005.1"/>
</dbReference>
<accession>A0A7X1B391</accession>
<dbReference type="EMBL" id="JACHVC010000005">
    <property type="protein sequence ID" value="MBC2604838.1"/>
    <property type="molecule type" value="Genomic_DNA"/>
</dbReference>
<feature type="transmembrane region" description="Helical" evidence="1">
    <location>
        <begin position="6"/>
        <end position="26"/>
    </location>
</feature>
<proteinExistence type="predicted"/>
<protein>
    <recommendedName>
        <fullName evidence="4">Invasion gene expression up-regulator, SirB</fullName>
    </recommendedName>
</protein>
<keyword evidence="1" id="KW-1133">Transmembrane helix</keyword>
<keyword evidence="1" id="KW-0472">Membrane</keyword>
<sequence length="112" mass="12307">MDPRIYSLIHVFSILMLSGSIFYIAANPQKHKKPKMMAINGIVGLIALVGAFGLIAKLGYEYTAGWIIVKLVAWLFLMALAGMAYKKSKGFVLSGLIVSVGIAVYMVYFKPF</sequence>
<name>A0A7X1B391_9BACT</name>
<dbReference type="AlphaFoldDB" id="A0A7X1B391"/>
<gene>
    <name evidence="2" type="ORF">H5P27_02165</name>
</gene>
<feature type="transmembrane region" description="Helical" evidence="1">
    <location>
        <begin position="64"/>
        <end position="84"/>
    </location>
</feature>
<evidence type="ECO:0008006" key="4">
    <source>
        <dbReference type="Google" id="ProtNLM"/>
    </source>
</evidence>
<evidence type="ECO:0000256" key="1">
    <source>
        <dbReference type="SAM" id="Phobius"/>
    </source>
</evidence>
<dbReference type="Proteomes" id="UP000526501">
    <property type="component" value="Unassembled WGS sequence"/>
</dbReference>
<keyword evidence="1" id="KW-0812">Transmembrane</keyword>
<evidence type="ECO:0000313" key="3">
    <source>
        <dbReference type="Proteomes" id="UP000526501"/>
    </source>
</evidence>
<reference evidence="2 3" key="1">
    <citation type="submission" date="2020-07" db="EMBL/GenBank/DDBJ databases">
        <authorList>
            <person name="Feng X."/>
        </authorList>
    </citation>
    <scope>NUCLEOTIDE SEQUENCE [LARGE SCALE GENOMIC DNA]</scope>
    <source>
        <strain evidence="2 3">JCM23202</strain>
    </source>
</reference>
<comment type="caution">
    <text evidence="2">The sequence shown here is derived from an EMBL/GenBank/DDBJ whole genome shotgun (WGS) entry which is preliminary data.</text>
</comment>
<keyword evidence="3" id="KW-1185">Reference proteome</keyword>
<feature type="transmembrane region" description="Helical" evidence="1">
    <location>
        <begin position="38"/>
        <end position="58"/>
    </location>
</feature>